<keyword evidence="3" id="KW-1185">Reference proteome</keyword>
<evidence type="ECO:0000313" key="2">
    <source>
        <dbReference type="EMBL" id="AGX88500.1"/>
    </source>
</evidence>
<organism evidence="2 3">
    <name type="scientific">Candidatus Symbiobacter mobilis CR</name>
    <dbReference type="NCBI Taxonomy" id="946483"/>
    <lineage>
        <taxon>Bacteria</taxon>
        <taxon>Pseudomonadati</taxon>
        <taxon>Pseudomonadota</taxon>
        <taxon>Betaproteobacteria</taxon>
        <taxon>Burkholderiales</taxon>
        <taxon>Comamonadaceae</taxon>
    </lineage>
</organism>
<sequence>MATRKAPSPKASARRAAPSQRAASSPHAPSSSTPSAPQIRWYAYPGTVAPGCTALPALPAEDACATLGALRALAHATQRKPRADWYGLVGTEGWTQTGWNAATLANAVQECAGAGEADVCFCQAPAEVEALYHNPWLYAEHTHPHCGTLARAVLDAAGLDGDSPDTVAHSACFVSGHILIARAAFWPRFVAFLDDVLAHARAKLGKTARVALFDETPPADRTRYLDVLTTLLLIPFLEDAANGLRACKLALPSSEEPPPNPHVRMLRELKDMAVTQQSRWATACWGNYRALYLAHTQGAAWIAQHRAILHPPTLRMGHAPGRIR</sequence>
<dbReference type="RefSeq" id="WP_022776340.1">
    <property type="nucleotide sequence ID" value="NC_022576.1"/>
</dbReference>
<dbReference type="KEGG" id="cbx:Cenrod_2445"/>
<dbReference type="HOGENOM" id="CLU_857097_0_0_4"/>
<dbReference type="AlphaFoldDB" id="U5NB11"/>
<evidence type="ECO:0000313" key="3">
    <source>
        <dbReference type="Proteomes" id="UP000017184"/>
    </source>
</evidence>
<evidence type="ECO:0000256" key="1">
    <source>
        <dbReference type="SAM" id="MobiDB-lite"/>
    </source>
</evidence>
<dbReference type="STRING" id="946483.Cenrod_2445"/>
<proteinExistence type="predicted"/>
<dbReference type="Proteomes" id="UP000017184">
    <property type="component" value="Chromosome"/>
</dbReference>
<dbReference type="OrthoDB" id="101857at2"/>
<feature type="region of interest" description="Disordered" evidence="1">
    <location>
        <begin position="1"/>
        <end position="36"/>
    </location>
</feature>
<reference evidence="2 3" key="1">
    <citation type="journal article" date="2013" name="Genome Biol.">
        <title>Genomic analysis reveals key aspects of prokaryotic symbiosis in the phototrophic consortium "Chlorochromatium aggregatum".</title>
        <authorList>
            <person name="Liu Z."/>
            <person name="Muller J."/>
            <person name="Li T."/>
            <person name="Alvey R.M."/>
            <person name="Vogl K."/>
            <person name="Frigaard N.U."/>
            <person name="Rockwell N.C."/>
            <person name="Boyd E.S."/>
            <person name="Tomsho L.P."/>
            <person name="Schuster S.C."/>
            <person name="Henke P."/>
            <person name="Rohde M."/>
            <person name="Overmann J."/>
            <person name="Bryant D.A."/>
        </authorList>
    </citation>
    <scope>NUCLEOTIDE SEQUENCE [LARGE SCALE GENOMIC DNA]</scope>
    <source>
        <strain evidence="2">CR</strain>
    </source>
</reference>
<protein>
    <submittedName>
        <fullName evidence="2">Uncharacterized protein</fullName>
    </submittedName>
</protein>
<gene>
    <name evidence="2" type="ORF">Cenrod_2445</name>
</gene>
<name>U5NB11_9BURK</name>
<accession>U5NB11</accession>
<dbReference type="EMBL" id="CP004885">
    <property type="protein sequence ID" value="AGX88500.1"/>
    <property type="molecule type" value="Genomic_DNA"/>
</dbReference>